<dbReference type="InterPro" id="IPR036249">
    <property type="entry name" value="Thioredoxin-like_sf"/>
</dbReference>
<organism evidence="1 2">
    <name type="scientific">Candidatus Niyogibacteria bacterium CG10_big_fil_rev_8_21_14_0_10_46_36</name>
    <dbReference type="NCBI Taxonomy" id="1974726"/>
    <lineage>
        <taxon>Bacteria</taxon>
        <taxon>Candidatus Niyogiibacteriota</taxon>
    </lineage>
</organism>
<evidence type="ECO:0000313" key="2">
    <source>
        <dbReference type="Proteomes" id="UP000231503"/>
    </source>
</evidence>
<dbReference type="Proteomes" id="UP000231503">
    <property type="component" value="Unassembled WGS sequence"/>
</dbReference>
<dbReference type="CDD" id="cd01659">
    <property type="entry name" value="TRX_superfamily"/>
    <property type="match status" value="1"/>
</dbReference>
<sequence>MLLEFYGNECPHCVRMAPLVERLKQEEGITVEQFEVWHDDDNSIKMDEYDTGLCGGVPFFFNTETKEFICGSTSYEDLCAWAKGEKRPQRSG</sequence>
<accession>A0A2H0TE87</accession>
<evidence type="ECO:0008006" key="3">
    <source>
        <dbReference type="Google" id="ProtNLM"/>
    </source>
</evidence>
<name>A0A2H0TE87_9BACT</name>
<dbReference type="SUPFAM" id="SSF52833">
    <property type="entry name" value="Thioredoxin-like"/>
    <property type="match status" value="1"/>
</dbReference>
<dbReference type="Gene3D" id="3.40.30.10">
    <property type="entry name" value="Glutaredoxin"/>
    <property type="match status" value="1"/>
</dbReference>
<protein>
    <recommendedName>
        <fullName evidence="3">Thioredoxin domain-containing protein</fullName>
    </recommendedName>
</protein>
<evidence type="ECO:0000313" key="1">
    <source>
        <dbReference type="EMBL" id="PIR69850.1"/>
    </source>
</evidence>
<proteinExistence type="predicted"/>
<dbReference type="EMBL" id="PFCO01000001">
    <property type="protein sequence ID" value="PIR69850.1"/>
    <property type="molecule type" value="Genomic_DNA"/>
</dbReference>
<dbReference type="AlphaFoldDB" id="A0A2H0TE87"/>
<reference evidence="2" key="1">
    <citation type="submission" date="2017-09" db="EMBL/GenBank/DDBJ databases">
        <title>Depth-based differentiation of microbial function through sediment-hosted aquifers and enrichment of novel symbionts in the deep terrestrial subsurface.</title>
        <authorList>
            <person name="Probst A.J."/>
            <person name="Ladd B."/>
            <person name="Jarett J.K."/>
            <person name="Geller-Mcgrath D.E."/>
            <person name="Sieber C.M.K."/>
            <person name="Emerson J.B."/>
            <person name="Anantharaman K."/>
            <person name="Thomas B.C."/>
            <person name="Malmstrom R."/>
            <person name="Stieglmeier M."/>
            <person name="Klingl A."/>
            <person name="Woyke T."/>
            <person name="Ryan C.M."/>
            <person name="Banfield J.F."/>
        </authorList>
    </citation>
    <scope>NUCLEOTIDE SEQUENCE [LARGE SCALE GENOMIC DNA]</scope>
</reference>
<comment type="caution">
    <text evidence="1">The sequence shown here is derived from an EMBL/GenBank/DDBJ whole genome shotgun (WGS) entry which is preliminary data.</text>
</comment>
<gene>
    <name evidence="1" type="ORF">COU47_00210</name>
</gene>